<dbReference type="OrthoDB" id="5450856at2"/>
<evidence type="ECO:0000256" key="3">
    <source>
        <dbReference type="ARBA" id="ARBA00023163"/>
    </source>
</evidence>
<keyword evidence="3" id="KW-0804">Transcription</keyword>
<proteinExistence type="predicted"/>
<evidence type="ECO:0000313" key="5">
    <source>
        <dbReference type="EMBL" id="AOW14684.1"/>
    </source>
</evidence>
<keyword evidence="2" id="KW-0238">DNA-binding</keyword>
<dbReference type="PRINTS" id="PR00035">
    <property type="entry name" value="HTHGNTR"/>
</dbReference>
<name>A0A163CKQ7_9BURK</name>
<dbReference type="STRING" id="1763535.LPB072_19480"/>
<dbReference type="NCBIfam" id="NF003011">
    <property type="entry name" value="PRK03837.1"/>
    <property type="match status" value="1"/>
</dbReference>
<reference evidence="6 7" key="1">
    <citation type="submission" date="2016-02" db="EMBL/GenBank/DDBJ databases">
        <title>Draft genome sequence of Hydrogenophaga sp. LPB0072.</title>
        <authorList>
            <person name="Shin S.-K."/>
            <person name="Yi H."/>
        </authorList>
    </citation>
    <scope>NUCLEOTIDE SEQUENCE [LARGE SCALE GENOMIC DNA]</scope>
    <source>
        <strain evidence="6 7">LPB0072</strain>
    </source>
</reference>
<evidence type="ECO:0000259" key="4">
    <source>
        <dbReference type="PROSITE" id="PS50949"/>
    </source>
</evidence>
<dbReference type="Proteomes" id="UP000185657">
    <property type="component" value="Unassembled WGS sequence"/>
</dbReference>
<sequence length="245" mass="27503">MSSGPIQRRKLYQEVQDRLLDRIRSGEIPSGEQLPSERDLMDEYQVGRPAIREALQALERSGIVSISHGERARVAVPTAESLVEQITSGAQHLLRSDPGSLEHLKEVRVFLECGMARMAAERSDPASMKLLRQRLAEHHQLTESPQHFVEGDMGFHTQIAVMSGNPIFPVILEAMLRWLGEYYQSLVRAPGAEELTLAEHDRIVEAIESHDATGAERAMREHLTRANALYQRLVRPEGETEAEIG</sequence>
<dbReference type="GO" id="GO:0003677">
    <property type="term" value="F:DNA binding"/>
    <property type="evidence" value="ECO:0007669"/>
    <property type="project" value="UniProtKB-KW"/>
</dbReference>
<dbReference type="InterPro" id="IPR000524">
    <property type="entry name" value="Tscrpt_reg_HTH_GntR"/>
</dbReference>
<organism evidence="5 8">
    <name type="scientific">Hydrogenophaga crassostreae</name>
    <dbReference type="NCBI Taxonomy" id="1763535"/>
    <lineage>
        <taxon>Bacteria</taxon>
        <taxon>Pseudomonadati</taxon>
        <taxon>Pseudomonadota</taxon>
        <taxon>Betaproteobacteria</taxon>
        <taxon>Burkholderiales</taxon>
        <taxon>Comamonadaceae</taxon>
        <taxon>Hydrogenophaga</taxon>
    </lineage>
</organism>
<dbReference type="InterPro" id="IPR036390">
    <property type="entry name" value="WH_DNA-bd_sf"/>
</dbReference>
<keyword evidence="1" id="KW-0805">Transcription regulation</keyword>
<dbReference type="PANTHER" id="PTHR43537">
    <property type="entry name" value="TRANSCRIPTIONAL REGULATOR, GNTR FAMILY"/>
    <property type="match status" value="1"/>
</dbReference>
<dbReference type="Pfam" id="PF00392">
    <property type="entry name" value="GntR"/>
    <property type="match status" value="1"/>
</dbReference>
<dbReference type="RefSeq" id="WP_066086726.1">
    <property type="nucleotide sequence ID" value="NZ_CP017476.1"/>
</dbReference>
<feature type="domain" description="HTH gntR-type" evidence="4">
    <location>
        <begin position="9"/>
        <end position="77"/>
    </location>
</feature>
<dbReference type="Gene3D" id="1.20.120.530">
    <property type="entry name" value="GntR ligand-binding domain-like"/>
    <property type="match status" value="1"/>
</dbReference>
<gene>
    <name evidence="5" type="ORF">LPB072_19480</name>
    <name evidence="6" type="ORF">LPB72_05070</name>
</gene>
<dbReference type="AlphaFoldDB" id="A0A163CKQ7"/>
<evidence type="ECO:0000256" key="2">
    <source>
        <dbReference type="ARBA" id="ARBA00023125"/>
    </source>
</evidence>
<evidence type="ECO:0000313" key="8">
    <source>
        <dbReference type="Proteomes" id="UP000185680"/>
    </source>
</evidence>
<keyword evidence="7" id="KW-1185">Reference proteome</keyword>
<dbReference type="SMART" id="SM00345">
    <property type="entry name" value="HTH_GNTR"/>
    <property type="match status" value="1"/>
</dbReference>
<dbReference type="Gene3D" id="1.10.10.10">
    <property type="entry name" value="Winged helix-like DNA-binding domain superfamily/Winged helix DNA-binding domain"/>
    <property type="match status" value="1"/>
</dbReference>
<reference evidence="5 8" key="2">
    <citation type="submission" date="2016-10" db="EMBL/GenBank/DDBJ databases">
        <title>Hydorgenophaga sp. LPB0072 isolated from gastropod.</title>
        <authorList>
            <person name="Kim E."/>
            <person name="Yi H."/>
        </authorList>
    </citation>
    <scope>NUCLEOTIDE SEQUENCE [LARGE SCALE GENOMIC DNA]</scope>
    <source>
        <strain evidence="5 8">LPB0072</strain>
    </source>
</reference>
<evidence type="ECO:0000313" key="7">
    <source>
        <dbReference type="Proteomes" id="UP000185657"/>
    </source>
</evidence>
<dbReference type="SUPFAM" id="SSF48008">
    <property type="entry name" value="GntR ligand-binding domain-like"/>
    <property type="match status" value="1"/>
</dbReference>
<dbReference type="Proteomes" id="UP000185680">
    <property type="component" value="Chromosome"/>
</dbReference>
<dbReference type="CDD" id="cd07377">
    <property type="entry name" value="WHTH_GntR"/>
    <property type="match status" value="1"/>
</dbReference>
<protein>
    <submittedName>
        <fullName evidence="5">GntR family transcriptional regulator</fullName>
    </submittedName>
</protein>
<dbReference type="EMBL" id="LVWD01000004">
    <property type="protein sequence ID" value="OAD43219.1"/>
    <property type="molecule type" value="Genomic_DNA"/>
</dbReference>
<dbReference type="PANTHER" id="PTHR43537:SF53">
    <property type="entry name" value="HTH-TYPE TRANSCRIPTIONAL REPRESSOR NANR"/>
    <property type="match status" value="1"/>
</dbReference>
<evidence type="ECO:0000313" key="6">
    <source>
        <dbReference type="EMBL" id="OAD43219.1"/>
    </source>
</evidence>
<dbReference type="SMART" id="SM00895">
    <property type="entry name" value="FCD"/>
    <property type="match status" value="1"/>
</dbReference>
<evidence type="ECO:0000256" key="1">
    <source>
        <dbReference type="ARBA" id="ARBA00023015"/>
    </source>
</evidence>
<dbReference type="KEGG" id="hyl:LPB072_19480"/>
<dbReference type="PROSITE" id="PS50949">
    <property type="entry name" value="HTH_GNTR"/>
    <property type="match status" value="1"/>
</dbReference>
<dbReference type="Pfam" id="PF07729">
    <property type="entry name" value="FCD"/>
    <property type="match status" value="1"/>
</dbReference>
<dbReference type="InterPro" id="IPR008920">
    <property type="entry name" value="TF_FadR/GntR_C"/>
</dbReference>
<dbReference type="EMBL" id="CP017476">
    <property type="protein sequence ID" value="AOW14684.1"/>
    <property type="molecule type" value="Genomic_DNA"/>
</dbReference>
<dbReference type="InterPro" id="IPR036388">
    <property type="entry name" value="WH-like_DNA-bd_sf"/>
</dbReference>
<dbReference type="InterPro" id="IPR011711">
    <property type="entry name" value="GntR_C"/>
</dbReference>
<accession>A0A163CKQ7</accession>
<dbReference type="GO" id="GO:0003700">
    <property type="term" value="F:DNA-binding transcription factor activity"/>
    <property type="evidence" value="ECO:0007669"/>
    <property type="project" value="InterPro"/>
</dbReference>
<dbReference type="SUPFAM" id="SSF46785">
    <property type="entry name" value="Winged helix' DNA-binding domain"/>
    <property type="match status" value="1"/>
</dbReference>